<comment type="caution">
    <text evidence="1">The sequence shown here is derived from an EMBL/GenBank/DDBJ whole genome shotgun (WGS) entry which is preliminary data.</text>
</comment>
<dbReference type="PANTHER" id="PTHR33096:SF1">
    <property type="entry name" value="CXC1-LIKE CYSTEINE CLUSTER ASSOCIATED WITH KDZ TRANSPOSASES DOMAIN-CONTAINING PROTEIN"/>
    <property type="match status" value="1"/>
</dbReference>
<evidence type="ECO:0000313" key="1">
    <source>
        <dbReference type="EMBL" id="KAG1894669.1"/>
    </source>
</evidence>
<dbReference type="Pfam" id="PF18758">
    <property type="entry name" value="KDZ"/>
    <property type="match status" value="1"/>
</dbReference>
<keyword evidence="2" id="KW-1185">Reference proteome</keyword>
<evidence type="ECO:0000313" key="2">
    <source>
        <dbReference type="Proteomes" id="UP001195769"/>
    </source>
</evidence>
<name>A0AAD4DVD1_9AGAM</name>
<proteinExistence type="predicted"/>
<gene>
    <name evidence="1" type="ORF">F5891DRAFT_1130867</name>
</gene>
<protein>
    <submittedName>
        <fullName evidence="1">Uncharacterized protein</fullName>
    </submittedName>
</protein>
<dbReference type="Proteomes" id="UP001195769">
    <property type="component" value="Unassembled WGS sequence"/>
</dbReference>
<dbReference type="RefSeq" id="XP_041220245.1">
    <property type="nucleotide sequence ID" value="XM_041364580.1"/>
</dbReference>
<dbReference type="GeneID" id="64658878"/>
<dbReference type="AlphaFoldDB" id="A0AAD4DVD1"/>
<organism evidence="1 2">
    <name type="scientific">Suillus fuscotomentosus</name>
    <dbReference type="NCBI Taxonomy" id="1912939"/>
    <lineage>
        <taxon>Eukaryota</taxon>
        <taxon>Fungi</taxon>
        <taxon>Dikarya</taxon>
        <taxon>Basidiomycota</taxon>
        <taxon>Agaricomycotina</taxon>
        <taxon>Agaricomycetes</taxon>
        <taxon>Agaricomycetidae</taxon>
        <taxon>Boletales</taxon>
        <taxon>Suillineae</taxon>
        <taxon>Suillaceae</taxon>
        <taxon>Suillus</taxon>
    </lineage>
</organism>
<dbReference type="EMBL" id="JABBWK010000076">
    <property type="protein sequence ID" value="KAG1894669.1"/>
    <property type="molecule type" value="Genomic_DNA"/>
</dbReference>
<reference evidence="1" key="1">
    <citation type="journal article" date="2020" name="New Phytol.">
        <title>Comparative genomics reveals dynamic genome evolution in host specialist ectomycorrhizal fungi.</title>
        <authorList>
            <person name="Lofgren L.A."/>
            <person name="Nguyen N.H."/>
            <person name="Vilgalys R."/>
            <person name="Ruytinx J."/>
            <person name="Liao H.L."/>
            <person name="Branco S."/>
            <person name="Kuo A."/>
            <person name="LaButti K."/>
            <person name="Lipzen A."/>
            <person name="Andreopoulos W."/>
            <person name="Pangilinan J."/>
            <person name="Riley R."/>
            <person name="Hundley H."/>
            <person name="Na H."/>
            <person name="Barry K."/>
            <person name="Grigoriev I.V."/>
            <person name="Stajich J.E."/>
            <person name="Kennedy P.G."/>
        </authorList>
    </citation>
    <scope>NUCLEOTIDE SEQUENCE</scope>
    <source>
        <strain evidence="1">FC203</strain>
    </source>
</reference>
<dbReference type="PANTHER" id="PTHR33096">
    <property type="entry name" value="CXC2 DOMAIN-CONTAINING PROTEIN"/>
    <property type="match status" value="1"/>
</dbReference>
<dbReference type="InterPro" id="IPR040521">
    <property type="entry name" value="KDZ"/>
</dbReference>
<sequence>MPCFPISPVMGITLEALELYRVAHLRSPHLSIQAFVKMICDLHGVEFHQHISFVASLITESLRRDSPDWCLKHACPACTYTLTDEEKLHFKILYAMDGNDSLKRVLRHSLDDDDDSLGVSSELPTGQVLVSDHYLSHNFVDQFAWDTPCDMGANSLAENSCEGRWKNMDDVKTRKSWGIYDETGVFVAVCRHSFCLLITDMVQSRECAKYPLAIVAKLLDAFGDRLGGGYDIGCQFQTTLDNSSLGSLAHSLRHTCLVGAFHGHAHRRLCQLFSLTTYIKGIGIEDLETCERMFSKSNSLALALQYTSVFHRQQAIDSYFEHNNELEVYGNLSNFLHGNYKQALEILTNGEAVLPKVMQDLKVKDESVFECWLEDEKIYLKGLTREHEEETRQMEYWQRLVNLSASKVALETGMNTFRTHNTLSYGTDIGNTRKVESMRCHILEDYERNLKLVQVLECRLGIIARWVPEDGEWQRAGRLVADRKYQRALDRLEGLVVARIFELANMKRAGTGYKLRKHIARALQTRSATIRSALNTYNNLASAVYPPRQILKWEETRSDVSQLPWSSPAARSGMDLYFKMCRAREEICRLNIKVHRLVTYIRDEDKYLQVWFNSCHMKQLDDISKLPSFTGTLLPGLSACTVIGESASMPDPHIPANIFAAHIPTHNPLSPIGADTQEDLDEEEVAEEVAEEASRSLQNIIIVTDDFSQLQVVDNGEVEE</sequence>
<accession>A0AAD4DVD1</accession>